<reference evidence="1" key="2">
    <citation type="submission" date="2015-03" db="UniProtKB">
        <authorList>
            <consortium name="EnsemblPlants"/>
        </authorList>
    </citation>
    <scope>IDENTIFICATION</scope>
</reference>
<sequence length="166" mass="19377">MMQSGLNRTTKDQRRAETNGCGMAPIGSHCRELSRACFFSRMVASGRGFGLSWTTSRSNNKPGESAMSVNIIPFQKLESLLLHNLATLKNIYWEPLPFPCLKTIHVTECPELRKLPLDSQSVFRVKEFVIKYKEEEWFERVEWDDEVTRLRFLPFLKFFGPEWQVR</sequence>
<dbReference type="EnsemblPlants" id="Bo8g062680.1">
    <property type="protein sequence ID" value="Bo8g062680.1"/>
    <property type="gene ID" value="Bo8g062680"/>
</dbReference>
<proteinExistence type="predicted"/>
<dbReference type="OMA" id="WDDEVTR"/>
<dbReference type="Gramene" id="Bo8g062680.1">
    <property type="protein sequence ID" value="Bo8g062680.1"/>
    <property type="gene ID" value="Bo8g062680"/>
</dbReference>
<evidence type="ECO:0000313" key="1">
    <source>
        <dbReference type="EnsemblPlants" id="Bo8g062680.1"/>
    </source>
</evidence>
<evidence type="ECO:0000313" key="2">
    <source>
        <dbReference type="Proteomes" id="UP000032141"/>
    </source>
</evidence>
<organism evidence="1 2">
    <name type="scientific">Brassica oleracea var. oleracea</name>
    <dbReference type="NCBI Taxonomy" id="109376"/>
    <lineage>
        <taxon>Eukaryota</taxon>
        <taxon>Viridiplantae</taxon>
        <taxon>Streptophyta</taxon>
        <taxon>Embryophyta</taxon>
        <taxon>Tracheophyta</taxon>
        <taxon>Spermatophyta</taxon>
        <taxon>Magnoliopsida</taxon>
        <taxon>eudicotyledons</taxon>
        <taxon>Gunneridae</taxon>
        <taxon>Pentapetalae</taxon>
        <taxon>rosids</taxon>
        <taxon>malvids</taxon>
        <taxon>Brassicales</taxon>
        <taxon>Brassicaceae</taxon>
        <taxon>Brassiceae</taxon>
        <taxon>Brassica</taxon>
    </lineage>
</organism>
<dbReference type="AlphaFoldDB" id="A0A0D3DPA2"/>
<keyword evidence="2" id="KW-1185">Reference proteome</keyword>
<reference evidence="1 2" key="1">
    <citation type="journal article" date="2014" name="Genome Biol.">
        <title>Transcriptome and methylome profiling reveals relics of genome dominance in the mesopolyploid Brassica oleracea.</title>
        <authorList>
            <person name="Parkin I.A."/>
            <person name="Koh C."/>
            <person name="Tang H."/>
            <person name="Robinson S.J."/>
            <person name="Kagale S."/>
            <person name="Clarke W.E."/>
            <person name="Town C.D."/>
            <person name="Nixon J."/>
            <person name="Krishnakumar V."/>
            <person name="Bidwell S.L."/>
            <person name="Denoeud F."/>
            <person name="Belcram H."/>
            <person name="Links M.G."/>
            <person name="Just J."/>
            <person name="Clarke C."/>
            <person name="Bender T."/>
            <person name="Huebert T."/>
            <person name="Mason A.S."/>
            <person name="Pires J.C."/>
            <person name="Barker G."/>
            <person name="Moore J."/>
            <person name="Walley P.G."/>
            <person name="Manoli S."/>
            <person name="Batley J."/>
            <person name="Edwards D."/>
            <person name="Nelson M.N."/>
            <person name="Wang X."/>
            <person name="Paterson A.H."/>
            <person name="King G."/>
            <person name="Bancroft I."/>
            <person name="Chalhoub B."/>
            <person name="Sharpe A.G."/>
        </authorList>
    </citation>
    <scope>NUCLEOTIDE SEQUENCE</scope>
    <source>
        <strain evidence="1 2">cv. TO1000</strain>
    </source>
</reference>
<dbReference type="Proteomes" id="UP000032141">
    <property type="component" value="Chromosome C8"/>
</dbReference>
<protein>
    <submittedName>
        <fullName evidence="1">Uncharacterized protein</fullName>
    </submittedName>
</protein>
<accession>A0A0D3DPA2</accession>
<dbReference type="HOGENOM" id="CLU_1605049_0_0_1"/>
<dbReference type="eggNOG" id="KOG4658">
    <property type="taxonomic scope" value="Eukaryota"/>
</dbReference>
<name>A0A0D3DPA2_BRAOL</name>